<dbReference type="Proteomes" id="UP001497457">
    <property type="component" value="Chromosome 10rd"/>
</dbReference>
<keyword evidence="5" id="KW-0539">Nucleus</keyword>
<feature type="region of interest" description="Disordered" evidence="6">
    <location>
        <begin position="1"/>
        <end position="25"/>
    </location>
</feature>
<dbReference type="AlphaFoldDB" id="A0ABC8VN77"/>
<evidence type="ECO:0000256" key="3">
    <source>
        <dbReference type="ARBA" id="ARBA00023125"/>
    </source>
</evidence>
<proteinExistence type="predicted"/>
<dbReference type="InterPro" id="IPR003657">
    <property type="entry name" value="WRKY_dom"/>
</dbReference>
<feature type="compositionally biased region" description="Polar residues" evidence="6">
    <location>
        <begin position="1"/>
        <end position="14"/>
    </location>
</feature>
<name>A0ABC8VN77_9POAL</name>
<gene>
    <name evidence="8" type="ORF">URODEC1_LOCUS5183</name>
</gene>
<keyword evidence="4" id="KW-0804">Transcription</keyword>
<dbReference type="SUPFAM" id="SSF118290">
    <property type="entry name" value="WRKY DNA-binding domain"/>
    <property type="match status" value="1"/>
</dbReference>
<dbReference type="InterPro" id="IPR036576">
    <property type="entry name" value="WRKY_dom_sf"/>
</dbReference>
<comment type="subcellular location">
    <subcellularLocation>
        <location evidence="1">Nucleus</location>
    </subcellularLocation>
</comment>
<dbReference type="Gene3D" id="2.20.25.80">
    <property type="entry name" value="WRKY domain"/>
    <property type="match status" value="1"/>
</dbReference>
<evidence type="ECO:0000259" key="7">
    <source>
        <dbReference type="PROSITE" id="PS50811"/>
    </source>
</evidence>
<dbReference type="Pfam" id="PF03106">
    <property type="entry name" value="WRKY"/>
    <property type="match status" value="1"/>
</dbReference>
<evidence type="ECO:0000313" key="9">
    <source>
        <dbReference type="Proteomes" id="UP001497457"/>
    </source>
</evidence>
<dbReference type="PANTHER" id="PTHR31282">
    <property type="entry name" value="WRKY TRANSCRIPTION FACTOR 21-RELATED"/>
    <property type="match status" value="1"/>
</dbReference>
<reference evidence="8" key="1">
    <citation type="submission" date="2024-10" db="EMBL/GenBank/DDBJ databases">
        <authorList>
            <person name="Ryan C."/>
        </authorList>
    </citation>
    <scope>NUCLEOTIDE SEQUENCE [LARGE SCALE GENOMIC DNA]</scope>
</reference>
<dbReference type="EMBL" id="OZ075120">
    <property type="protein sequence ID" value="CAL4894083.1"/>
    <property type="molecule type" value="Genomic_DNA"/>
</dbReference>
<feature type="domain" description="WRKY" evidence="7">
    <location>
        <begin position="136"/>
        <end position="205"/>
    </location>
</feature>
<protein>
    <recommendedName>
        <fullName evidence="7">WRKY domain-containing protein</fullName>
    </recommendedName>
</protein>
<dbReference type="GO" id="GO:0003677">
    <property type="term" value="F:DNA binding"/>
    <property type="evidence" value="ECO:0007669"/>
    <property type="project" value="UniProtKB-KW"/>
</dbReference>
<keyword evidence="9" id="KW-1185">Reference proteome</keyword>
<dbReference type="GO" id="GO:0005634">
    <property type="term" value="C:nucleus"/>
    <property type="evidence" value="ECO:0007669"/>
    <property type="project" value="UniProtKB-SubCell"/>
</dbReference>
<evidence type="ECO:0000256" key="1">
    <source>
        <dbReference type="ARBA" id="ARBA00004123"/>
    </source>
</evidence>
<evidence type="ECO:0000256" key="2">
    <source>
        <dbReference type="ARBA" id="ARBA00023015"/>
    </source>
</evidence>
<evidence type="ECO:0000313" key="8">
    <source>
        <dbReference type="EMBL" id="CAL4894083.1"/>
    </source>
</evidence>
<accession>A0ABC8VN77</accession>
<dbReference type="SMART" id="SM00774">
    <property type="entry name" value="WRKY"/>
    <property type="match status" value="1"/>
</dbReference>
<sequence>MSTRLNSGKKSQPQRSSDDDRRDAAIQELRRGTHLADLLRKQVELIPEPGRRDAAVANVGEISMAMASSLNILQSEMEHYSSSPEVGAVAMAAPAAYSSDGGGTGERNGAVAGRARRVRHRRRRHGAELPIIKEILTEAPENDRFHWRKYGEKTILNAQYPRLYYKCGYSDDHKCPAKKYVQQQSNSGPPLFMVTLTKEHTCETLFRDEPSSSSSSASQVLDFAKASLSPPVMAAVPGLKKEEEDDRSMSLSMHGYSYDEYLSSSLPTMSPDGDQVNFSPGPGW</sequence>
<dbReference type="InterPro" id="IPR044810">
    <property type="entry name" value="WRKY_plant"/>
</dbReference>
<feature type="region of interest" description="Disordered" evidence="6">
    <location>
        <begin position="264"/>
        <end position="284"/>
    </location>
</feature>
<evidence type="ECO:0000256" key="4">
    <source>
        <dbReference type="ARBA" id="ARBA00023163"/>
    </source>
</evidence>
<keyword evidence="2" id="KW-0805">Transcription regulation</keyword>
<organism evidence="8 9">
    <name type="scientific">Urochloa decumbens</name>
    <dbReference type="NCBI Taxonomy" id="240449"/>
    <lineage>
        <taxon>Eukaryota</taxon>
        <taxon>Viridiplantae</taxon>
        <taxon>Streptophyta</taxon>
        <taxon>Embryophyta</taxon>
        <taxon>Tracheophyta</taxon>
        <taxon>Spermatophyta</taxon>
        <taxon>Magnoliopsida</taxon>
        <taxon>Liliopsida</taxon>
        <taxon>Poales</taxon>
        <taxon>Poaceae</taxon>
        <taxon>PACMAD clade</taxon>
        <taxon>Panicoideae</taxon>
        <taxon>Panicodae</taxon>
        <taxon>Paniceae</taxon>
        <taxon>Melinidinae</taxon>
        <taxon>Urochloa</taxon>
    </lineage>
</organism>
<keyword evidence="3" id="KW-0238">DNA-binding</keyword>
<evidence type="ECO:0000256" key="6">
    <source>
        <dbReference type="SAM" id="MobiDB-lite"/>
    </source>
</evidence>
<feature type="compositionally biased region" description="Basic and acidic residues" evidence="6">
    <location>
        <begin position="16"/>
        <end position="25"/>
    </location>
</feature>
<dbReference type="PROSITE" id="PS50811">
    <property type="entry name" value="WRKY"/>
    <property type="match status" value="1"/>
</dbReference>
<evidence type="ECO:0000256" key="5">
    <source>
        <dbReference type="ARBA" id="ARBA00023242"/>
    </source>
</evidence>
<feature type="region of interest" description="Disordered" evidence="6">
    <location>
        <begin position="97"/>
        <end position="119"/>
    </location>
</feature>